<dbReference type="GO" id="GO:0003746">
    <property type="term" value="F:translation elongation factor activity"/>
    <property type="evidence" value="ECO:0007669"/>
    <property type="project" value="TreeGrafter"/>
</dbReference>
<dbReference type="NCBIfam" id="NF001810">
    <property type="entry name" value="PRK00529.1"/>
    <property type="match status" value="1"/>
</dbReference>
<evidence type="ECO:0000256" key="1">
    <source>
        <dbReference type="ARBA" id="ARBA00009479"/>
    </source>
</evidence>
<dbReference type="Pfam" id="PF09285">
    <property type="entry name" value="Elong-fact-P_C"/>
    <property type="match status" value="1"/>
</dbReference>
<dbReference type="AlphaFoldDB" id="A0A1F6DYF2"/>
<evidence type="ECO:0000259" key="2">
    <source>
        <dbReference type="SMART" id="SM00841"/>
    </source>
</evidence>
<protein>
    <recommendedName>
        <fullName evidence="2">Elongation factor P C-terminal domain-containing protein</fullName>
    </recommendedName>
</protein>
<dbReference type="SUPFAM" id="SSF50104">
    <property type="entry name" value="Translation proteins SH3-like domain"/>
    <property type="match status" value="1"/>
</dbReference>
<dbReference type="PANTHER" id="PTHR30053">
    <property type="entry name" value="ELONGATION FACTOR P"/>
    <property type="match status" value="1"/>
</dbReference>
<dbReference type="InterPro" id="IPR008991">
    <property type="entry name" value="Translation_prot_SH3-like_sf"/>
</dbReference>
<dbReference type="InterPro" id="IPR015365">
    <property type="entry name" value="Elong-fact-P_C"/>
</dbReference>
<dbReference type="InterPro" id="IPR012340">
    <property type="entry name" value="NA-bd_OB-fold"/>
</dbReference>
<dbReference type="CDD" id="cd05794">
    <property type="entry name" value="S1_EF-P_repeat_2"/>
    <property type="match status" value="1"/>
</dbReference>
<name>A0A1F6DYF2_9BACT</name>
<comment type="caution">
    <text evidence="3">The sequence shown here is derived from an EMBL/GenBank/DDBJ whole genome shotgun (WGS) entry which is preliminary data.</text>
</comment>
<dbReference type="Proteomes" id="UP000177652">
    <property type="component" value="Unassembled WGS sequence"/>
</dbReference>
<dbReference type="STRING" id="1798497.A3D71_03700"/>
<reference evidence="3 4" key="1">
    <citation type="journal article" date="2016" name="Nat. Commun.">
        <title>Thousands of microbial genomes shed light on interconnected biogeochemical processes in an aquifer system.</title>
        <authorList>
            <person name="Anantharaman K."/>
            <person name="Brown C.T."/>
            <person name="Hug L.A."/>
            <person name="Sharon I."/>
            <person name="Castelle C.J."/>
            <person name="Probst A.J."/>
            <person name="Thomas B.C."/>
            <person name="Singh A."/>
            <person name="Wilkins M.J."/>
            <person name="Karaoz U."/>
            <person name="Brodie E.L."/>
            <person name="Williams K.H."/>
            <person name="Hubbard S.S."/>
            <person name="Banfield J.F."/>
        </authorList>
    </citation>
    <scope>NUCLEOTIDE SEQUENCE [LARGE SCALE GENOMIC DNA]</scope>
</reference>
<dbReference type="InterPro" id="IPR013185">
    <property type="entry name" value="Transl_elong_KOW-like"/>
</dbReference>
<dbReference type="GO" id="GO:0043043">
    <property type="term" value="P:peptide biosynthetic process"/>
    <property type="evidence" value="ECO:0007669"/>
    <property type="project" value="InterPro"/>
</dbReference>
<comment type="similarity">
    <text evidence="1">Belongs to the elongation factor P family.</text>
</comment>
<dbReference type="Gene3D" id="2.40.50.140">
    <property type="entry name" value="Nucleic acid-binding proteins"/>
    <property type="match status" value="2"/>
</dbReference>
<evidence type="ECO:0000313" key="4">
    <source>
        <dbReference type="Proteomes" id="UP000177652"/>
    </source>
</evidence>
<dbReference type="GO" id="GO:0005829">
    <property type="term" value="C:cytosol"/>
    <property type="evidence" value="ECO:0007669"/>
    <property type="project" value="UniProtKB-ARBA"/>
</dbReference>
<organism evidence="3 4">
    <name type="scientific">Candidatus Kaiserbacteria bacterium RIFCSPHIGHO2_02_FULL_55_20</name>
    <dbReference type="NCBI Taxonomy" id="1798497"/>
    <lineage>
        <taxon>Bacteria</taxon>
        <taxon>Candidatus Kaiseribacteriota</taxon>
    </lineage>
</organism>
<dbReference type="EMBL" id="MFLK01000013">
    <property type="protein sequence ID" value="OGG66320.1"/>
    <property type="molecule type" value="Genomic_DNA"/>
</dbReference>
<dbReference type="PIRSF" id="PIRSF005901">
    <property type="entry name" value="EF-P"/>
    <property type="match status" value="1"/>
</dbReference>
<proteinExistence type="inferred from homology"/>
<accession>A0A1F6DYF2</accession>
<dbReference type="PANTHER" id="PTHR30053:SF12">
    <property type="entry name" value="ELONGATION FACTOR P (EF-P) FAMILY PROTEIN"/>
    <property type="match status" value="1"/>
</dbReference>
<feature type="domain" description="Elongation factor P C-terminal" evidence="2">
    <location>
        <begin position="132"/>
        <end position="187"/>
    </location>
</feature>
<gene>
    <name evidence="3" type="ORF">A3D71_03700</name>
</gene>
<evidence type="ECO:0000313" key="3">
    <source>
        <dbReference type="EMBL" id="OGG66320.1"/>
    </source>
</evidence>
<dbReference type="SUPFAM" id="SSF50249">
    <property type="entry name" value="Nucleic acid-binding proteins"/>
    <property type="match status" value="2"/>
</dbReference>
<dbReference type="InterPro" id="IPR014722">
    <property type="entry name" value="Rib_uL2_dom2"/>
</dbReference>
<dbReference type="InterPro" id="IPR020599">
    <property type="entry name" value="Transl_elong_fac_P/YeiP"/>
</dbReference>
<dbReference type="SMART" id="SM00841">
    <property type="entry name" value="Elong-fact-P_C"/>
    <property type="match status" value="1"/>
</dbReference>
<dbReference type="Gene3D" id="2.30.30.30">
    <property type="match status" value="1"/>
</dbReference>
<sequence>MSMLAYNEVLPKRLIIVDGEPYEVLSAWVFRKQQRKPVNQVKLRNLKTGSMAEQTFHVSDKVEEAEVESRPATFIYERNGEWFFHEAKDKSKRFTLDADHIGDSGKYLKGNTEVEVRWFDEKPIQVKIPVKMDLKVTEAPPNTRGNTAQGGSKVVILETGAPMDVPMFIETGDVIRINTETGEYVERI</sequence>
<dbReference type="FunFam" id="2.40.50.140:FF:000004">
    <property type="entry name" value="Elongation factor P"/>
    <property type="match status" value="1"/>
</dbReference>
<dbReference type="Pfam" id="PF08207">
    <property type="entry name" value="EFP_N"/>
    <property type="match status" value="1"/>
</dbReference>